<evidence type="ECO:0000313" key="7">
    <source>
        <dbReference type="Proteomes" id="UP001501074"/>
    </source>
</evidence>
<dbReference type="InterPro" id="IPR009057">
    <property type="entry name" value="Homeodomain-like_sf"/>
</dbReference>
<dbReference type="InterPro" id="IPR050109">
    <property type="entry name" value="HTH-type_TetR-like_transc_reg"/>
</dbReference>
<organism evidence="6 7">
    <name type="scientific">Kineosporia mesophila</name>
    <dbReference type="NCBI Taxonomy" id="566012"/>
    <lineage>
        <taxon>Bacteria</taxon>
        <taxon>Bacillati</taxon>
        <taxon>Actinomycetota</taxon>
        <taxon>Actinomycetes</taxon>
        <taxon>Kineosporiales</taxon>
        <taxon>Kineosporiaceae</taxon>
        <taxon>Kineosporia</taxon>
    </lineage>
</organism>
<dbReference type="PANTHER" id="PTHR30055">
    <property type="entry name" value="HTH-TYPE TRANSCRIPTIONAL REGULATOR RUTR"/>
    <property type="match status" value="1"/>
</dbReference>
<dbReference type="RefSeq" id="WP_231480967.1">
    <property type="nucleotide sequence ID" value="NZ_BAAAZO010000006.1"/>
</dbReference>
<proteinExistence type="predicted"/>
<reference evidence="7" key="1">
    <citation type="journal article" date="2019" name="Int. J. Syst. Evol. Microbiol.">
        <title>The Global Catalogue of Microorganisms (GCM) 10K type strain sequencing project: providing services to taxonomists for standard genome sequencing and annotation.</title>
        <authorList>
            <consortium name="The Broad Institute Genomics Platform"/>
            <consortium name="The Broad Institute Genome Sequencing Center for Infectious Disease"/>
            <person name="Wu L."/>
            <person name="Ma J."/>
        </authorList>
    </citation>
    <scope>NUCLEOTIDE SEQUENCE [LARGE SCALE GENOMIC DNA]</scope>
    <source>
        <strain evidence="7">JCM 16902</strain>
    </source>
</reference>
<keyword evidence="1" id="KW-0805">Transcription regulation</keyword>
<evidence type="ECO:0000256" key="1">
    <source>
        <dbReference type="ARBA" id="ARBA00023015"/>
    </source>
</evidence>
<name>A0ABP7A007_9ACTN</name>
<comment type="caution">
    <text evidence="6">The sequence shown here is derived from an EMBL/GenBank/DDBJ whole genome shotgun (WGS) entry which is preliminary data.</text>
</comment>
<dbReference type="InterPro" id="IPR023772">
    <property type="entry name" value="DNA-bd_HTH_TetR-type_CS"/>
</dbReference>
<dbReference type="EMBL" id="BAAAZO010000006">
    <property type="protein sequence ID" value="GAA3619737.1"/>
    <property type="molecule type" value="Genomic_DNA"/>
</dbReference>
<keyword evidence="3" id="KW-0804">Transcription</keyword>
<feature type="DNA-binding region" description="H-T-H motif" evidence="4">
    <location>
        <begin position="36"/>
        <end position="55"/>
    </location>
</feature>
<feature type="domain" description="HTH tetR-type" evidence="5">
    <location>
        <begin position="13"/>
        <end position="73"/>
    </location>
</feature>
<evidence type="ECO:0000256" key="4">
    <source>
        <dbReference type="PROSITE-ProRule" id="PRU00335"/>
    </source>
</evidence>
<evidence type="ECO:0000256" key="3">
    <source>
        <dbReference type="ARBA" id="ARBA00023163"/>
    </source>
</evidence>
<keyword evidence="2 4" id="KW-0238">DNA-binding</keyword>
<dbReference type="PANTHER" id="PTHR30055:SF238">
    <property type="entry name" value="MYCOFACTOCIN BIOSYNTHESIS TRANSCRIPTIONAL REGULATOR MFTR-RELATED"/>
    <property type="match status" value="1"/>
</dbReference>
<dbReference type="Gene3D" id="1.10.357.10">
    <property type="entry name" value="Tetracycline Repressor, domain 2"/>
    <property type="match status" value="1"/>
</dbReference>
<evidence type="ECO:0000256" key="2">
    <source>
        <dbReference type="ARBA" id="ARBA00023125"/>
    </source>
</evidence>
<keyword evidence="7" id="KW-1185">Reference proteome</keyword>
<dbReference type="Proteomes" id="UP001501074">
    <property type="component" value="Unassembled WGS sequence"/>
</dbReference>
<dbReference type="PROSITE" id="PS50977">
    <property type="entry name" value="HTH_TETR_2"/>
    <property type="match status" value="1"/>
</dbReference>
<accession>A0ABP7A007</accession>
<evidence type="ECO:0000259" key="5">
    <source>
        <dbReference type="PROSITE" id="PS50977"/>
    </source>
</evidence>
<sequence>MATGQGLRERKRAASRAFTVEAALRLFAEHGYENVTVADICAAADIAPRTFFRYFATKEELLAEPARVMAARIREIFAVAPLELDDAAVLSLALRDLGDYVLEHREQLVVLQDAAAQASRVSPHLRLADRERRLATDLVNRAMSPGGKVQEPDWRTRLLVAQGLAALRIWMQDVLDPLEASSPPPAADPMAHLGEILAS</sequence>
<dbReference type="PROSITE" id="PS01081">
    <property type="entry name" value="HTH_TETR_1"/>
    <property type="match status" value="1"/>
</dbReference>
<gene>
    <name evidence="6" type="ORF">GCM10022223_40730</name>
</gene>
<dbReference type="SUPFAM" id="SSF46689">
    <property type="entry name" value="Homeodomain-like"/>
    <property type="match status" value="1"/>
</dbReference>
<dbReference type="Pfam" id="PF00440">
    <property type="entry name" value="TetR_N"/>
    <property type="match status" value="1"/>
</dbReference>
<evidence type="ECO:0000313" key="6">
    <source>
        <dbReference type="EMBL" id="GAA3619737.1"/>
    </source>
</evidence>
<dbReference type="PRINTS" id="PR00455">
    <property type="entry name" value="HTHTETR"/>
</dbReference>
<protein>
    <submittedName>
        <fullName evidence="6">TetR/AcrR family transcriptional regulator</fullName>
    </submittedName>
</protein>
<dbReference type="InterPro" id="IPR001647">
    <property type="entry name" value="HTH_TetR"/>
</dbReference>